<protein>
    <submittedName>
        <fullName evidence="1">Uncharacterized protein</fullName>
    </submittedName>
</protein>
<dbReference type="RefSeq" id="WP_341629294.1">
    <property type="nucleotide sequence ID" value="NZ_JBAKBA010000068.1"/>
</dbReference>
<organism evidence="1 2">
    <name type="scientific">Psychromonas arctica</name>
    <dbReference type="NCBI Taxonomy" id="168275"/>
    <lineage>
        <taxon>Bacteria</taxon>
        <taxon>Pseudomonadati</taxon>
        <taxon>Pseudomonadota</taxon>
        <taxon>Gammaproteobacteria</taxon>
        <taxon>Alteromonadales</taxon>
        <taxon>Psychromonadaceae</taxon>
        <taxon>Psychromonas</taxon>
    </lineage>
</organism>
<proteinExistence type="predicted"/>
<keyword evidence="2" id="KW-1185">Reference proteome</keyword>
<dbReference type="EMBL" id="JBAKBA010000068">
    <property type="protein sequence ID" value="MEL0660927.1"/>
    <property type="molecule type" value="Genomic_DNA"/>
</dbReference>
<evidence type="ECO:0000313" key="2">
    <source>
        <dbReference type="Proteomes" id="UP001366060"/>
    </source>
</evidence>
<dbReference type="Proteomes" id="UP001366060">
    <property type="component" value="Unassembled WGS sequence"/>
</dbReference>
<evidence type="ECO:0000313" key="1">
    <source>
        <dbReference type="EMBL" id="MEL0660927.1"/>
    </source>
</evidence>
<name>A0ABU9HGA0_9GAMM</name>
<comment type="caution">
    <text evidence="1">The sequence shown here is derived from an EMBL/GenBank/DDBJ whole genome shotgun (WGS) entry which is preliminary data.</text>
</comment>
<sequence length="98" mass="11239">MSDDVNEISIQLEKIIQPLPAMHLAQLTAFAFGLPPLYFCREYQPLAQESIIKHCQQRLLNLLNTQEITLQQLTNLLVEKEFFDAEEASLRVGPELVE</sequence>
<reference evidence="1 2" key="1">
    <citation type="submission" date="2024-02" db="EMBL/GenBank/DDBJ databases">
        <title>Bacteria isolated from the canopy kelp, Nereocystis luetkeana.</title>
        <authorList>
            <person name="Pfister C.A."/>
            <person name="Younker I.T."/>
            <person name="Light S.H."/>
        </authorList>
    </citation>
    <scope>NUCLEOTIDE SEQUENCE [LARGE SCALE GENOMIC DNA]</scope>
    <source>
        <strain evidence="1 2">TI.2.07</strain>
    </source>
</reference>
<accession>A0ABU9HGA0</accession>
<gene>
    <name evidence="1" type="ORF">V6255_17490</name>
</gene>